<dbReference type="PRINTS" id="PR00463">
    <property type="entry name" value="EP450I"/>
</dbReference>
<evidence type="ECO:0008006" key="13">
    <source>
        <dbReference type="Google" id="ProtNLM"/>
    </source>
</evidence>
<dbReference type="Pfam" id="PF00067">
    <property type="entry name" value="p450"/>
    <property type="match status" value="1"/>
</dbReference>
<dbReference type="GO" id="GO:0004497">
    <property type="term" value="F:monooxygenase activity"/>
    <property type="evidence" value="ECO:0007669"/>
    <property type="project" value="InterPro"/>
</dbReference>
<dbReference type="OrthoDB" id="1372046at2759"/>
<keyword evidence="4 9" id="KW-0479">Metal-binding</keyword>
<evidence type="ECO:0000256" key="4">
    <source>
        <dbReference type="ARBA" id="ARBA00022723"/>
    </source>
</evidence>
<dbReference type="Proteomes" id="UP000825935">
    <property type="component" value="Chromosome 39"/>
</dbReference>
<evidence type="ECO:0000256" key="10">
    <source>
        <dbReference type="SAM" id="Phobius"/>
    </source>
</evidence>
<comment type="caution">
    <text evidence="11">The sequence shown here is derived from an EMBL/GenBank/DDBJ whole genome shotgun (WGS) entry which is preliminary data.</text>
</comment>
<dbReference type="GO" id="GO:0005506">
    <property type="term" value="F:iron ion binding"/>
    <property type="evidence" value="ECO:0007669"/>
    <property type="project" value="InterPro"/>
</dbReference>
<keyword evidence="6" id="KW-0560">Oxidoreductase</keyword>
<feature type="transmembrane region" description="Helical" evidence="10">
    <location>
        <begin position="6"/>
        <end position="30"/>
    </location>
</feature>
<dbReference type="InterPro" id="IPR036396">
    <property type="entry name" value="Cyt_P450_sf"/>
</dbReference>
<keyword evidence="5 10" id="KW-1133">Transmembrane helix</keyword>
<keyword evidence="7 9" id="KW-0408">Iron</keyword>
<keyword evidence="8 10" id="KW-0472">Membrane</keyword>
<dbReference type="InterPro" id="IPR002401">
    <property type="entry name" value="Cyt_P450_E_grp-I"/>
</dbReference>
<evidence type="ECO:0000256" key="7">
    <source>
        <dbReference type="ARBA" id="ARBA00023004"/>
    </source>
</evidence>
<evidence type="ECO:0000256" key="8">
    <source>
        <dbReference type="ARBA" id="ARBA00023136"/>
    </source>
</evidence>
<comment type="cofactor">
    <cofactor evidence="9">
        <name>heme</name>
        <dbReference type="ChEBI" id="CHEBI:30413"/>
    </cofactor>
</comment>
<dbReference type="GO" id="GO:0016020">
    <property type="term" value="C:membrane"/>
    <property type="evidence" value="ECO:0007669"/>
    <property type="project" value="UniProtKB-SubCell"/>
</dbReference>
<dbReference type="PANTHER" id="PTHR24286">
    <property type="entry name" value="CYTOCHROME P450 26"/>
    <property type="match status" value="1"/>
</dbReference>
<feature type="binding site" description="axial binding residue" evidence="9">
    <location>
        <position position="433"/>
    </location>
    <ligand>
        <name>heme</name>
        <dbReference type="ChEBI" id="CHEBI:30413"/>
    </ligand>
    <ligandPart>
        <name>Fe</name>
        <dbReference type="ChEBI" id="CHEBI:18248"/>
    </ligandPart>
</feature>
<evidence type="ECO:0000313" key="12">
    <source>
        <dbReference type="Proteomes" id="UP000825935"/>
    </source>
</evidence>
<comment type="similarity">
    <text evidence="2">Belongs to the cytochrome P450 family.</text>
</comment>
<proteinExistence type="inferred from homology"/>
<accession>A0A8T2PYE0</accession>
<keyword evidence="9" id="KW-0349">Heme</keyword>
<dbReference type="Gene3D" id="1.10.630.10">
    <property type="entry name" value="Cytochrome P450"/>
    <property type="match status" value="1"/>
</dbReference>
<dbReference type="GO" id="GO:0016705">
    <property type="term" value="F:oxidoreductase activity, acting on paired donors, with incorporation or reduction of molecular oxygen"/>
    <property type="evidence" value="ECO:0007669"/>
    <property type="project" value="InterPro"/>
</dbReference>
<dbReference type="GO" id="GO:0016132">
    <property type="term" value="P:brassinosteroid biosynthetic process"/>
    <property type="evidence" value="ECO:0007669"/>
    <property type="project" value="TreeGrafter"/>
</dbReference>
<dbReference type="PANTHER" id="PTHR24286:SF194">
    <property type="entry name" value="STEROID (22S)-HYDROXYLASE"/>
    <property type="match status" value="1"/>
</dbReference>
<dbReference type="GO" id="GO:0020037">
    <property type="term" value="F:heme binding"/>
    <property type="evidence" value="ECO:0007669"/>
    <property type="project" value="InterPro"/>
</dbReference>
<dbReference type="PRINTS" id="PR00385">
    <property type="entry name" value="P450"/>
</dbReference>
<gene>
    <name evidence="11" type="ORF">KP509_39G007100</name>
</gene>
<evidence type="ECO:0000256" key="3">
    <source>
        <dbReference type="ARBA" id="ARBA00022692"/>
    </source>
</evidence>
<evidence type="ECO:0000256" key="6">
    <source>
        <dbReference type="ARBA" id="ARBA00023002"/>
    </source>
</evidence>
<dbReference type="GO" id="GO:0010268">
    <property type="term" value="P:brassinosteroid homeostasis"/>
    <property type="evidence" value="ECO:0007669"/>
    <property type="project" value="TreeGrafter"/>
</dbReference>
<sequence>MLQYLTLYSLTAVLVLTSSVLALLLSWLWLRHSTLFLKRKSLPPGGMGWPIIGQSLEFLASRPSLASQPFIERHSARCRHRRYGDIFKCHLFGNPFIISTNAKINDYILRNEDVLFQSCQPTRAHTWVLGEKTLTDIHTDMHMKIRDALTDLLSSDKSKGEIFDLLQNMMSTKLGSWQDQFVHVQHEATSFVLSLLLKCLLGHSVEDLELEDLQALYNESKNLLAFPLNIPGSGYRRHAECHRRLITVLRKRIDEWRTSKLETYPDFLEILWNEEQNGNLKDNSNLALDCLMGILFHGEETTAMAMTLIIKFLSESPRALDQIKEEHAAIYKRKGKAKSLTWEDYESMEFTKNVIKESLRLGNVVPWVCRVALQDVEIKGFIIPKGWKVLVFLMGPHIDGTCYHDPKSFNPWRWKAIGNDSNFIPYGAGLRCCPGEKAANMLLTIFLHLFITKYSWQVVGEDDMICFPVMTFQEGFPVVVKDVKDADECLILH</sequence>
<dbReference type="GO" id="GO:0016125">
    <property type="term" value="P:sterol metabolic process"/>
    <property type="evidence" value="ECO:0007669"/>
    <property type="project" value="TreeGrafter"/>
</dbReference>
<dbReference type="SUPFAM" id="SSF48264">
    <property type="entry name" value="Cytochrome P450"/>
    <property type="match status" value="1"/>
</dbReference>
<dbReference type="EMBL" id="CM035444">
    <property type="protein sequence ID" value="KAH7276428.1"/>
    <property type="molecule type" value="Genomic_DNA"/>
</dbReference>
<evidence type="ECO:0000256" key="9">
    <source>
        <dbReference type="PIRSR" id="PIRSR602401-1"/>
    </source>
</evidence>
<organism evidence="11 12">
    <name type="scientific">Ceratopteris richardii</name>
    <name type="common">Triangle waterfern</name>
    <dbReference type="NCBI Taxonomy" id="49495"/>
    <lineage>
        <taxon>Eukaryota</taxon>
        <taxon>Viridiplantae</taxon>
        <taxon>Streptophyta</taxon>
        <taxon>Embryophyta</taxon>
        <taxon>Tracheophyta</taxon>
        <taxon>Polypodiopsida</taxon>
        <taxon>Polypodiidae</taxon>
        <taxon>Polypodiales</taxon>
        <taxon>Pteridineae</taxon>
        <taxon>Pteridaceae</taxon>
        <taxon>Parkerioideae</taxon>
        <taxon>Ceratopteris</taxon>
    </lineage>
</organism>
<keyword evidence="12" id="KW-1185">Reference proteome</keyword>
<protein>
    <recommendedName>
        <fullName evidence="13">Cytochrome P450</fullName>
    </recommendedName>
</protein>
<keyword evidence="3 10" id="KW-0812">Transmembrane</keyword>
<dbReference type="InterPro" id="IPR001128">
    <property type="entry name" value="Cyt_P450"/>
</dbReference>
<evidence type="ECO:0000313" key="11">
    <source>
        <dbReference type="EMBL" id="KAH7276428.1"/>
    </source>
</evidence>
<dbReference type="AlphaFoldDB" id="A0A8T2PYE0"/>
<comment type="subcellular location">
    <subcellularLocation>
        <location evidence="1">Membrane</location>
        <topology evidence="1">Single-pass membrane protein</topology>
    </subcellularLocation>
</comment>
<evidence type="ECO:0000256" key="2">
    <source>
        <dbReference type="ARBA" id="ARBA00010617"/>
    </source>
</evidence>
<evidence type="ECO:0000256" key="1">
    <source>
        <dbReference type="ARBA" id="ARBA00004167"/>
    </source>
</evidence>
<name>A0A8T2PYE0_CERRI</name>
<dbReference type="OMA" id="RSIMTIN"/>
<reference evidence="11" key="1">
    <citation type="submission" date="2021-08" db="EMBL/GenBank/DDBJ databases">
        <title>WGS assembly of Ceratopteris richardii.</title>
        <authorList>
            <person name="Marchant D.B."/>
            <person name="Chen G."/>
            <person name="Jenkins J."/>
            <person name="Shu S."/>
            <person name="Leebens-Mack J."/>
            <person name="Grimwood J."/>
            <person name="Schmutz J."/>
            <person name="Soltis P."/>
            <person name="Soltis D."/>
            <person name="Chen Z.-H."/>
        </authorList>
    </citation>
    <scope>NUCLEOTIDE SEQUENCE</scope>
    <source>
        <strain evidence="11">Whitten #5841</strain>
        <tissue evidence="11">Leaf</tissue>
    </source>
</reference>
<evidence type="ECO:0000256" key="5">
    <source>
        <dbReference type="ARBA" id="ARBA00022989"/>
    </source>
</evidence>